<dbReference type="AlphaFoldDB" id="A0A0K1PUV6"/>
<evidence type="ECO:0000256" key="4">
    <source>
        <dbReference type="SAM" id="MobiDB-lite"/>
    </source>
</evidence>
<evidence type="ECO:0000259" key="5">
    <source>
        <dbReference type="PROSITE" id="PS50072"/>
    </source>
</evidence>
<dbReference type="InterPro" id="IPR011989">
    <property type="entry name" value="ARM-like"/>
</dbReference>
<dbReference type="InterPro" id="IPR029000">
    <property type="entry name" value="Cyclophilin-like_dom_sf"/>
</dbReference>
<dbReference type="InterPro" id="IPR016024">
    <property type="entry name" value="ARM-type_fold"/>
</dbReference>
<accession>A0A0K1PUV6</accession>
<gene>
    <name evidence="6" type="ORF">AKJ09_03966</name>
</gene>
<dbReference type="PRINTS" id="PR00153">
    <property type="entry name" value="CSAPPISMRASE"/>
</dbReference>
<evidence type="ECO:0000313" key="7">
    <source>
        <dbReference type="Proteomes" id="UP000064967"/>
    </source>
</evidence>
<dbReference type="EMBL" id="CP012333">
    <property type="protein sequence ID" value="AKU97302.1"/>
    <property type="molecule type" value="Genomic_DNA"/>
</dbReference>
<evidence type="ECO:0000256" key="1">
    <source>
        <dbReference type="ARBA" id="ARBA00013194"/>
    </source>
</evidence>
<dbReference type="OrthoDB" id="9807797at2"/>
<dbReference type="PROSITE" id="PS51257">
    <property type="entry name" value="PROKAR_LIPOPROTEIN"/>
    <property type="match status" value="1"/>
</dbReference>
<proteinExistence type="predicted"/>
<dbReference type="STRING" id="1391654.AKJ09_03966"/>
<feature type="domain" description="PPIase cyclophilin-type" evidence="5">
    <location>
        <begin position="632"/>
        <end position="761"/>
    </location>
</feature>
<dbReference type="InterPro" id="IPR044666">
    <property type="entry name" value="Cyclophilin_A-like"/>
</dbReference>
<evidence type="ECO:0000313" key="6">
    <source>
        <dbReference type="EMBL" id="AKU97302.1"/>
    </source>
</evidence>
<dbReference type="EC" id="5.2.1.8" evidence="1"/>
<organism evidence="6 7">
    <name type="scientific">Labilithrix luteola</name>
    <dbReference type="NCBI Taxonomy" id="1391654"/>
    <lineage>
        <taxon>Bacteria</taxon>
        <taxon>Pseudomonadati</taxon>
        <taxon>Myxococcota</taxon>
        <taxon>Polyangia</taxon>
        <taxon>Polyangiales</taxon>
        <taxon>Labilitrichaceae</taxon>
        <taxon>Labilithrix</taxon>
    </lineage>
</organism>
<dbReference type="GO" id="GO:0003755">
    <property type="term" value="F:peptidyl-prolyl cis-trans isomerase activity"/>
    <property type="evidence" value="ECO:0007669"/>
    <property type="project" value="UniProtKB-KW"/>
</dbReference>
<sequence>MKRNLLPAPLSLALRAACAVGLGALLVPVLVACKKTNGAQPDAGDAGAASVVARAWVGSIARAEDTRHAKDVGAELRTSHDVEARRASARALARIADGPSLEGLAAHLADEDAETVAWAAYGLGYGCKGHEDAHVKMLAARAASLDLTIDPRGVKKQRGVAEIDPHVAIARAIGRCGGGPLAEQVLVPWLTAGPAWEEAAALGLGDLATRRKQLGEGAMTALLEAAARRAGPGGDGAPVDASFYPLSRVEPGETFGRRVADAAKAALLRPGDGRIFAIKALGKSRGNEKDVGPDLVRVVIDAKGFTAAERAEAARALGNLGEVGQLFAADALARLTPDKDPVAIEALGGSEFHVLYALIGALGAEPPKKAEPALGALSRLSTSSEPRPSLARRLAELRCSAALALSRAASDAEILRKCDDERSAISQHARLTALLRRPITHERKNAFRAFSKSEHLRIREQAVDAIDTHAELGELAATVLAEALTSNKAGLVATAAEVLHSHPDRAMVLAESEKRAALDPRSPPPTDNPKQEISSQVLKALSAALATKWPEDRFETRIALIEAAASLRHPEAKAAAMAGCSSPNVVVRERATKALRSLGENVTACEAAPHELTAAPEIDKAIGKPMRITFVTDAAELGVTLEPELSPVTATRIASLARSGFYKGIVIHRVVPGFVAQFGDPDGDGYGGSGTSLRCETSPVPFAPFDVGMALAGRDTGSSQLFITLSRTPHLDGEYTRVGHADGDWASVAEGDVITDVRVGE</sequence>
<dbReference type="InterPro" id="IPR002130">
    <property type="entry name" value="Cyclophilin-type_PPIase_dom"/>
</dbReference>
<keyword evidence="3 6" id="KW-0413">Isomerase</keyword>
<keyword evidence="7" id="KW-1185">Reference proteome</keyword>
<dbReference type="SUPFAM" id="SSF48371">
    <property type="entry name" value="ARM repeat"/>
    <property type="match status" value="1"/>
</dbReference>
<dbReference type="Proteomes" id="UP000064967">
    <property type="component" value="Chromosome"/>
</dbReference>
<keyword evidence="2" id="KW-0697">Rotamase</keyword>
<evidence type="ECO:0000256" key="2">
    <source>
        <dbReference type="ARBA" id="ARBA00023110"/>
    </source>
</evidence>
<protein>
    <recommendedName>
        <fullName evidence="1">peptidylprolyl isomerase</fullName>
        <ecNumber evidence="1">5.2.1.8</ecNumber>
    </recommendedName>
</protein>
<feature type="region of interest" description="Disordered" evidence="4">
    <location>
        <begin position="512"/>
        <end position="533"/>
    </location>
</feature>
<dbReference type="Gene3D" id="2.40.100.10">
    <property type="entry name" value="Cyclophilin-like"/>
    <property type="match status" value="1"/>
</dbReference>
<name>A0A0K1PUV6_9BACT</name>
<dbReference type="Pfam" id="PF00160">
    <property type="entry name" value="Pro_isomerase"/>
    <property type="match status" value="1"/>
</dbReference>
<dbReference type="PANTHER" id="PTHR45625">
    <property type="entry name" value="PEPTIDYL-PROLYL CIS-TRANS ISOMERASE-RELATED"/>
    <property type="match status" value="1"/>
</dbReference>
<dbReference type="KEGG" id="llu:AKJ09_03966"/>
<dbReference type="PANTHER" id="PTHR45625:SF4">
    <property type="entry name" value="PEPTIDYLPROLYL ISOMERASE DOMAIN AND WD REPEAT-CONTAINING PROTEIN 1"/>
    <property type="match status" value="1"/>
</dbReference>
<dbReference type="SUPFAM" id="SSF50891">
    <property type="entry name" value="Cyclophilin-like"/>
    <property type="match status" value="1"/>
</dbReference>
<dbReference type="PROSITE" id="PS50072">
    <property type="entry name" value="CSA_PPIASE_2"/>
    <property type="match status" value="1"/>
</dbReference>
<reference evidence="6 7" key="1">
    <citation type="submission" date="2015-08" db="EMBL/GenBank/DDBJ databases">
        <authorList>
            <person name="Babu N.S."/>
            <person name="Beckwith C.J."/>
            <person name="Beseler K.G."/>
            <person name="Brison A."/>
            <person name="Carone J.V."/>
            <person name="Caskin T.P."/>
            <person name="Diamond M."/>
            <person name="Durham M.E."/>
            <person name="Foxe J.M."/>
            <person name="Go M."/>
            <person name="Henderson B.A."/>
            <person name="Jones I.B."/>
            <person name="McGettigan J.A."/>
            <person name="Micheletti S.J."/>
            <person name="Nasrallah M.E."/>
            <person name="Ortiz D."/>
            <person name="Piller C.R."/>
            <person name="Privatt S.R."/>
            <person name="Schneider S.L."/>
            <person name="Sharp S."/>
            <person name="Smith T.C."/>
            <person name="Stanton J.D."/>
            <person name="Ullery H.E."/>
            <person name="Wilson R.J."/>
            <person name="Serrano M.G."/>
            <person name="Buck G."/>
            <person name="Lee V."/>
            <person name="Wang Y."/>
            <person name="Carvalho R."/>
            <person name="Voegtly L."/>
            <person name="Shi R."/>
            <person name="Duckworth R."/>
            <person name="Johnson A."/>
            <person name="Loviza R."/>
            <person name="Walstead R."/>
            <person name="Shah Z."/>
            <person name="Kiflezghi M."/>
            <person name="Wade K."/>
            <person name="Ball S.L."/>
            <person name="Bradley K.W."/>
            <person name="Asai D.J."/>
            <person name="Bowman C.A."/>
            <person name="Russell D.A."/>
            <person name="Pope W.H."/>
            <person name="Jacobs-Sera D."/>
            <person name="Hendrix R.W."/>
            <person name="Hatfull G.F."/>
        </authorList>
    </citation>
    <scope>NUCLEOTIDE SEQUENCE [LARGE SCALE GENOMIC DNA]</scope>
    <source>
        <strain evidence="6 7">DSM 27648</strain>
    </source>
</reference>
<evidence type="ECO:0000256" key="3">
    <source>
        <dbReference type="ARBA" id="ARBA00023235"/>
    </source>
</evidence>
<dbReference type="Gene3D" id="1.25.10.10">
    <property type="entry name" value="Leucine-rich Repeat Variant"/>
    <property type="match status" value="2"/>
</dbReference>
<dbReference type="RefSeq" id="WP_146648460.1">
    <property type="nucleotide sequence ID" value="NZ_CP012333.1"/>
</dbReference>